<dbReference type="AlphaFoldDB" id="A0A382E508"/>
<evidence type="ECO:0000256" key="2">
    <source>
        <dbReference type="ARBA" id="ARBA00023239"/>
    </source>
</evidence>
<dbReference type="EMBL" id="UINC01042739">
    <property type="protein sequence ID" value="SVB45768.1"/>
    <property type="molecule type" value="Genomic_DNA"/>
</dbReference>
<keyword evidence="1" id="KW-0479">Metal-binding</keyword>
<name>A0A382E508_9ZZZZ</name>
<accession>A0A382E508</accession>
<organism evidence="3">
    <name type="scientific">marine metagenome</name>
    <dbReference type="NCBI Taxonomy" id="408172"/>
    <lineage>
        <taxon>unclassified sequences</taxon>
        <taxon>metagenomes</taxon>
        <taxon>ecological metagenomes</taxon>
    </lineage>
</organism>
<keyword evidence="1" id="KW-0411">Iron-sulfur</keyword>
<keyword evidence="2" id="KW-0456">Lyase</keyword>
<keyword evidence="1" id="KW-0408">Iron</keyword>
<dbReference type="InterPro" id="IPR024924">
    <property type="entry name" value="7-CO-7-deazaguanine_synth-like"/>
</dbReference>
<dbReference type="PANTHER" id="PTHR42836:SF1">
    <property type="entry name" value="7-CARBOXY-7-DEAZAGUANINE SYNTHASE"/>
    <property type="match status" value="1"/>
</dbReference>
<dbReference type="GO" id="GO:0051539">
    <property type="term" value="F:4 iron, 4 sulfur cluster binding"/>
    <property type="evidence" value="ECO:0007669"/>
    <property type="project" value="UniProtKB-KW"/>
</dbReference>
<proteinExistence type="inferred from homology"/>
<protein>
    <recommendedName>
        <fullName evidence="4">Radical SAM core domain-containing protein</fullName>
    </recommendedName>
</protein>
<evidence type="ECO:0000256" key="1">
    <source>
        <dbReference type="ARBA" id="ARBA00022485"/>
    </source>
</evidence>
<dbReference type="InterPro" id="IPR013785">
    <property type="entry name" value="Aldolase_TIM"/>
</dbReference>
<dbReference type="Gene3D" id="3.20.20.70">
    <property type="entry name" value="Aldolase class I"/>
    <property type="match status" value="1"/>
</dbReference>
<evidence type="ECO:0000313" key="3">
    <source>
        <dbReference type="EMBL" id="SVB45768.1"/>
    </source>
</evidence>
<sequence>MESNEFRVTEAFISVQGEGRFVGVPSVFLRLFGCNFKCRGFGMPKGQLADDYLKVDANDPKYKTLKDLPLVHRGCDSYASWDARFRKFTKDYNVEQLVEKLLSLTPEGKWTCTNGQDIHLVITGGEPLLGWQRLYVDLFEHPRMKDLKNVTFETNTTQPIRENLLEWTKTQDRIHITFSCSPKLTVSGERWEDAIKPSVAKNYYDTPNSHLYFKFVVCDNGDIEEVSKAVELYSKAGISCPVYCMAVGGCYEEYQENAKNVTELAMQKGWRYSPRLHVDIFGNEWGT</sequence>
<reference evidence="3" key="1">
    <citation type="submission" date="2018-05" db="EMBL/GenBank/DDBJ databases">
        <authorList>
            <person name="Lanie J.A."/>
            <person name="Ng W.-L."/>
            <person name="Kazmierczak K.M."/>
            <person name="Andrzejewski T.M."/>
            <person name="Davidsen T.M."/>
            <person name="Wayne K.J."/>
            <person name="Tettelin H."/>
            <person name="Glass J.I."/>
            <person name="Rusch D."/>
            <person name="Podicherti R."/>
            <person name="Tsui H.-C.T."/>
            <person name="Winkler M.E."/>
        </authorList>
    </citation>
    <scope>NUCLEOTIDE SEQUENCE</scope>
</reference>
<dbReference type="PANTHER" id="PTHR42836">
    <property type="entry name" value="7-CARBOXY-7-DEAZAGUANINE SYNTHASE"/>
    <property type="match status" value="1"/>
</dbReference>
<keyword evidence="1" id="KW-0004">4Fe-4S</keyword>
<dbReference type="GO" id="GO:0016829">
    <property type="term" value="F:lyase activity"/>
    <property type="evidence" value="ECO:0007669"/>
    <property type="project" value="UniProtKB-KW"/>
</dbReference>
<gene>
    <name evidence="3" type="ORF">METZ01_LOCUS198622</name>
</gene>
<evidence type="ECO:0008006" key="4">
    <source>
        <dbReference type="Google" id="ProtNLM"/>
    </source>
</evidence>
<dbReference type="HAMAP" id="MF_00917">
    <property type="entry name" value="QueE"/>
    <property type="match status" value="1"/>
</dbReference>